<accession>A0ACB9XLA5</accession>
<protein>
    <submittedName>
        <fullName evidence="1">Uncharacterized protein</fullName>
    </submittedName>
</protein>
<evidence type="ECO:0000313" key="1">
    <source>
        <dbReference type="EMBL" id="KAI4827920.1"/>
    </source>
</evidence>
<dbReference type="Proteomes" id="UP001057452">
    <property type="component" value="Chromosome 5"/>
</dbReference>
<gene>
    <name evidence="1" type="ORF">KUCAC02_031277</name>
</gene>
<name>A0ACB9XLA5_CHAAC</name>
<reference evidence="1" key="1">
    <citation type="submission" date="2022-05" db="EMBL/GenBank/DDBJ databases">
        <title>Chromosome-level genome of Chaenocephalus aceratus.</title>
        <authorList>
            <person name="Park H."/>
        </authorList>
    </citation>
    <scope>NUCLEOTIDE SEQUENCE</scope>
    <source>
        <strain evidence="1">KU_202001</strain>
    </source>
</reference>
<organism evidence="1 2">
    <name type="scientific">Chaenocephalus aceratus</name>
    <name type="common">Blackfin icefish</name>
    <name type="synonym">Chaenichthys aceratus</name>
    <dbReference type="NCBI Taxonomy" id="36190"/>
    <lineage>
        <taxon>Eukaryota</taxon>
        <taxon>Metazoa</taxon>
        <taxon>Chordata</taxon>
        <taxon>Craniata</taxon>
        <taxon>Vertebrata</taxon>
        <taxon>Euteleostomi</taxon>
        <taxon>Actinopterygii</taxon>
        <taxon>Neopterygii</taxon>
        <taxon>Teleostei</taxon>
        <taxon>Neoteleostei</taxon>
        <taxon>Acanthomorphata</taxon>
        <taxon>Eupercaria</taxon>
        <taxon>Perciformes</taxon>
        <taxon>Notothenioidei</taxon>
        <taxon>Channichthyidae</taxon>
        <taxon>Chaenocephalus</taxon>
    </lineage>
</organism>
<keyword evidence="2" id="KW-1185">Reference proteome</keyword>
<dbReference type="EMBL" id="CM043789">
    <property type="protein sequence ID" value="KAI4827920.1"/>
    <property type="molecule type" value="Genomic_DNA"/>
</dbReference>
<comment type="caution">
    <text evidence="1">The sequence shown here is derived from an EMBL/GenBank/DDBJ whole genome shotgun (WGS) entry which is preliminary data.</text>
</comment>
<proteinExistence type="predicted"/>
<evidence type="ECO:0000313" key="2">
    <source>
        <dbReference type="Proteomes" id="UP001057452"/>
    </source>
</evidence>
<sequence>MLLPSSSCCPQISSAVPHDSIQSFMVSESEVLLKEILIPVYVAPEDEKLLIMYEEVKQAAATRTLSIFVRVLRSMVTATAFQMSLSNTAAIKSSTDTTFTTLEGVLPGAEEDAPTIVITAHYDSYG</sequence>